<reference evidence="1" key="1">
    <citation type="submission" date="2023-04" db="EMBL/GenBank/DDBJ databases">
        <title>Aspergillus oryzae NBRC 4228.</title>
        <authorList>
            <person name="Ichikawa N."/>
            <person name="Sato H."/>
            <person name="Tonouchi N."/>
        </authorList>
    </citation>
    <scope>NUCLEOTIDE SEQUENCE</scope>
    <source>
        <strain evidence="1">NBRC 4228</strain>
    </source>
</reference>
<dbReference type="Proteomes" id="UP001165205">
    <property type="component" value="Unassembled WGS sequence"/>
</dbReference>
<dbReference type="EMBL" id="BSYA01000191">
    <property type="protein sequence ID" value="GMG36156.1"/>
    <property type="molecule type" value="Genomic_DNA"/>
</dbReference>
<evidence type="ECO:0000313" key="2">
    <source>
        <dbReference type="Proteomes" id="UP001165205"/>
    </source>
</evidence>
<accession>A0AAN4YTA7</accession>
<dbReference type="AlphaFoldDB" id="A0AAN4YTA7"/>
<comment type="caution">
    <text evidence="1">The sequence shown here is derived from an EMBL/GenBank/DDBJ whole genome shotgun (WGS) entry which is preliminary data.</text>
</comment>
<sequence length="78" mass="8912">MCLGLGQGALAYDNNKDVERFALCWFDIPSPKTKSNLLKFERSMNYMNFVSLAGWVLSNDVTTRLTGRWVLWTRSCSS</sequence>
<protein>
    <submittedName>
        <fullName evidence="1">Unnamed protein product</fullName>
    </submittedName>
</protein>
<organism evidence="1 2">
    <name type="scientific">Aspergillus oryzae</name>
    <name type="common">Yellow koji mold</name>
    <dbReference type="NCBI Taxonomy" id="5062"/>
    <lineage>
        <taxon>Eukaryota</taxon>
        <taxon>Fungi</taxon>
        <taxon>Dikarya</taxon>
        <taxon>Ascomycota</taxon>
        <taxon>Pezizomycotina</taxon>
        <taxon>Eurotiomycetes</taxon>
        <taxon>Eurotiomycetidae</taxon>
        <taxon>Eurotiales</taxon>
        <taxon>Aspergillaceae</taxon>
        <taxon>Aspergillus</taxon>
        <taxon>Aspergillus subgen. Circumdati</taxon>
    </lineage>
</organism>
<evidence type="ECO:0000313" key="1">
    <source>
        <dbReference type="EMBL" id="GMG36156.1"/>
    </source>
</evidence>
<gene>
    <name evidence="1" type="ORF">Aory04_001124300</name>
</gene>
<name>A0AAN4YTA7_ASPOZ</name>
<proteinExistence type="predicted"/>